<protein>
    <recommendedName>
        <fullName evidence="4">6-phosphofructokinase</fullName>
    </recommendedName>
</protein>
<dbReference type="Proteomes" id="UP000188602">
    <property type="component" value="Unassembled WGS sequence"/>
</dbReference>
<evidence type="ECO:0000313" key="2">
    <source>
        <dbReference type="EMBL" id="OOF60168.1"/>
    </source>
</evidence>
<evidence type="ECO:0000313" key="3">
    <source>
        <dbReference type="Proteomes" id="UP000188602"/>
    </source>
</evidence>
<dbReference type="AlphaFoldDB" id="A0A1V3JV13"/>
<dbReference type="PROSITE" id="PS51257">
    <property type="entry name" value="PROKAR_LIPOPROTEIN"/>
    <property type="match status" value="1"/>
</dbReference>
<name>A0A1V3JV13_9PAST</name>
<feature type="chain" id="PRO_5013228709" description="6-phosphofructokinase" evidence="1">
    <location>
        <begin position="18"/>
        <end position="193"/>
    </location>
</feature>
<sequence>MNKIFVILTALFLSACAAKPTQLDVPEQIKHQNKTYRLANGQDLGTVARYVYLSKPDTLTNWTSQIEVLFDRNAQHRSIKDRIILRERVYRNTEVKTFKLSPVKDTQGKKDEGLIGYVVYAPSQTDPLWQVDVMTGKEMPQCGFVQFQYSQKVKNSRHLSEEKVLQHLQKYLITKEMKALEKMPWQWHCQNRE</sequence>
<feature type="signal peptide" evidence="1">
    <location>
        <begin position="1"/>
        <end position="17"/>
    </location>
</feature>
<dbReference type="STRING" id="1907939.BKL49_00295"/>
<keyword evidence="3" id="KW-1185">Reference proteome</keyword>
<comment type="caution">
    <text evidence="2">The sequence shown here is derived from an EMBL/GenBank/DDBJ whole genome shotgun (WGS) entry which is preliminary data.</text>
</comment>
<organism evidence="2 3">
    <name type="scientific">Rodentibacter myodis</name>
    <dbReference type="NCBI Taxonomy" id="1907939"/>
    <lineage>
        <taxon>Bacteria</taxon>
        <taxon>Pseudomonadati</taxon>
        <taxon>Pseudomonadota</taxon>
        <taxon>Gammaproteobacteria</taxon>
        <taxon>Pasteurellales</taxon>
        <taxon>Pasteurellaceae</taxon>
        <taxon>Rodentibacter</taxon>
    </lineage>
</organism>
<evidence type="ECO:0000256" key="1">
    <source>
        <dbReference type="SAM" id="SignalP"/>
    </source>
</evidence>
<evidence type="ECO:0008006" key="4">
    <source>
        <dbReference type="Google" id="ProtNLM"/>
    </source>
</evidence>
<reference evidence="2 3" key="1">
    <citation type="submission" date="2016-10" db="EMBL/GenBank/DDBJ databases">
        <title>Rodentibacter gen. nov. and new species.</title>
        <authorList>
            <person name="Christensen H."/>
        </authorList>
    </citation>
    <scope>NUCLEOTIDE SEQUENCE [LARGE SCALE GENOMIC DNA]</scope>
    <source>
        <strain evidence="2 3">Ac151</strain>
    </source>
</reference>
<gene>
    <name evidence="2" type="ORF">BKL49_00295</name>
</gene>
<dbReference type="OrthoDB" id="5690458at2"/>
<accession>A0A1V3JV13</accession>
<keyword evidence="1" id="KW-0732">Signal</keyword>
<dbReference type="RefSeq" id="WP_077422654.1">
    <property type="nucleotide sequence ID" value="NZ_MLHQ01000001.1"/>
</dbReference>
<proteinExistence type="predicted"/>
<dbReference type="EMBL" id="MLHQ01000001">
    <property type="protein sequence ID" value="OOF60168.1"/>
    <property type="molecule type" value="Genomic_DNA"/>
</dbReference>